<dbReference type="AlphaFoldDB" id="A0A1R3JJ25"/>
<keyword evidence="4" id="KW-0663">Pyridoxal phosphate</keyword>
<keyword evidence="3 6" id="KW-0808">Transferase</keyword>
<dbReference type="InterPro" id="IPR015424">
    <property type="entry name" value="PyrdxlP-dep_Trfase"/>
</dbReference>
<dbReference type="PANTHER" id="PTHR13693:SF77">
    <property type="entry name" value="8-AMINO-7-OXONONANOATE SYNTHASE"/>
    <property type="match status" value="1"/>
</dbReference>
<protein>
    <submittedName>
        <fullName evidence="6">Aminotransferase, class I/classII</fullName>
    </submittedName>
</protein>
<dbReference type="Proteomes" id="UP000188268">
    <property type="component" value="Unassembled WGS sequence"/>
</dbReference>
<evidence type="ECO:0000256" key="1">
    <source>
        <dbReference type="ARBA" id="ARBA00001933"/>
    </source>
</evidence>
<evidence type="ECO:0000256" key="2">
    <source>
        <dbReference type="ARBA" id="ARBA00010008"/>
    </source>
</evidence>
<dbReference type="Gramene" id="OMO94852">
    <property type="protein sequence ID" value="OMO94852"/>
    <property type="gene ID" value="CCACVL1_05751"/>
</dbReference>
<dbReference type="Pfam" id="PF00155">
    <property type="entry name" value="Aminotran_1_2"/>
    <property type="match status" value="2"/>
</dbReference>
<reference evidence="6 7" key="1">
    <citation type="submission" date="2013-09" db="EMBL/GenBank/DDBJ databases">
        <title>Corchorus capsularis genome sequencing.</title>
        <authorList>
            <person name="Alam M."/>
            <person name="Haque M.S."/>
            <person name="Islam M.S."/>
            <person name="Emdad E.M."/>
            <person name="Islam M.M."/>
            <person name="Ahmed B."/>
            <person name="Halim A."/>
            <person name="Hossen Q.M.M."/>
            <person name="Hossain M.Z."/>
            <person name="Ahmed R."/>
            <person name="Khan M.M."/>
            <person name="Islam R."/>
            <person name="Rashid M.M."/>
            <person name="Khan S.A."/>
            <person name="Rahman M.S."/>
            <person name="Alam M."/>
        </authorList>
    </citation>
    <scope>NUCLEOTIDE SEQUENCE [LARGE SCALE GENOMIC DNA]</scope>
    <source>
        <strain evidence="7">cv. CVL-1</strain>
        <tissue evidence="6">Whole seedling</tissue>
    </source>
</reference>
<dbReference type="EMBL" id="AWWV01007769">
    <property type="protein sequence ID" value="OMO94852.1"/>
    <property type="molecule type" value="Genomic_DNA"/>
</dbReference>
<dbReference type="InterPro" id="IPR004839">
    <property type="entry name" value="Aminotransferase_I/II_large"/>
</dbReference>
<comment type="caution">
    <text evidence="6">The sequence shown here is derived from an EMBL/GenBank/DDBJ whole genome shotgun (WGS) entry which is preliminary data.</text>
</comment>
<dbReference type="OrthoDB" id="10263824at2759"/>
<dbReference type="GO" id="GO:0009102">
    <property type="term" value="P:biotin biosynthetic process"/>
    <property type="evidence" value="ECO:0007669"/>
    <property type="project" value="TreeGrafter"/>
</dbReference>
<feature type="domain" description="Aminotransferase class I/classII large" evidence="5">
    <location>
        <begin position="108"/>
        <end position="435"/>
    </location>
</feature>
<dbReference type="GO" id="GO:0008483">
    <property type="term" value="F:transaminase activity"/>
    <property type="evidence" value="ECO:0007669"/>
    <property type="project" value="UniProtKB-KW"/>
</dbReference>
<dbReference type="Gene3D" id="3.40.640.10">
    <property type="entry name" value="Type I PLP-dependent aspartate aminotransferase-like (Major domain)"/>
    <property type="match status" value="2"/>
</dbReference>
<dbReference type="InterPro" id="IPR015422">
    <property type="entry name" value="PyrdxlP-dep_Trfase_small"/>
</dbReference>
<dbReference type="PANTHER" id="PTHR13693">
    <property type="entry name" value="CLASS II AMINOTRANSFERASE/8-AMINO-7-OXONONANOATE SYNTHASE"/>
    <property type="match status" value="1"/>
</dbReference>
<organism evidence="6 7">
    <name type="scientific">Corchorus capsularis</name>
    <name type="common">Jute</name>
    <dbReference type="NCBI Taxonomy" id="210143"/>
    <lineage>
        <taxon>Eukaryota</taxon>
        <taxon>Viridiplantae</taxon>
        <taxon>Streptophyta</taxon>
        <taxon>Embryophyta</taxon>
        <taxon>Tracheophyta</taxon>
        <taxon>Spermatophyta</taxon>
        <taxon>Magnoliopsida</taxon>
        <taxon>eudicotyledons</taxon>
        <taxon>Gunneridae</taxon>
        <taxon>Pentapetalae</taxon>
        <taxon>rosids</taxon>
        <taxon>malvids</taxon>
        <taxon>Malvales</taxon>
        <taxon>Malvaceae</taxon>
        <taxon>Grewioideae</taxon>
        <taxon>Apeibeae</taxon>
        <taxon>Corchorus</taxon>
    </lineage>
</organism>
<evidence type="ECO:0000313" key="7">
    <source>
        <dbReference type="Proteomes" id="UP000188268"/>
    </source>
</evidence>
<comment type="similarity">
    <text evidence="2">Belongs to the class-II pyridoxal-phosphate-dependent aminotransferase family. BioF subfamily.</text>
</comment>
<feature type="domain" description="Aminotransferase class I/classII large" evidence="5">
    <location>
        <begin position="537"/>
        <end position="887"/>
    </location>
</feature>
<dbReference type="Gene3D" id="3.90.1150.10">
    <property type="entry name" value="Aspartate Aminotransferase, domain 1"/>
    <property type="match status" value="2"/>
</dbReference>
<sequence>MEMETGKRSWDLWIGEALPKVESLNMFFALRPMRLPTVIHGQEVEEEAIPNEDEYEIFQGVQPWDRFSVQISIPESFFQRLLNGDEYTSKYERDDNYNASSNQQQYKKLILFAGNDFLALGRHPTIAKATIKAAAEHGIGPRGSPLICGYTDYHIALESSLAQLKKKEACLLCPTGFSANMAVMVAIGNIAPLLCGGGKPTMEEKIAVFSDSLNHASIVDGLKLATQYGGLETFVYRHCDPIHLDTLLTSCKLEKKVVITDSLFSMDGDFAPMVELAKLRKKHGFLLVVDDAHGSFVFGKNGGGVPEEFNCENDVDICIGTLSKGAASIGGFVACSKIWKQFIQTRGRAFMYSTAHPVPLAAATYASLVVARKESWRRLEIRKRMREFEALTGIPVTSQILVVIIGSKEKTWNLNKELLTSGFYVVAVGPPAAKPWRSWDLWIEEALPKVESHNLFLALRPMRLPTVKHGQEVEEEAIPNEDEYEIFQGVQLWDRLTVQISIPESFFQRLLNGDEFTSKYERDDNYKSSSNQQQYKKLILFAGNDFLALGRHPAIAKATIKAAAEHGTGPRGSPLVCGYTDYHIALESGLAQLKKKEACLLCPTGFSANMAVMVAIGNIALVLSGSGKPTKEEKVAVFSDSLNHASIVDGLQLAKQHGGLEIFVYKHCDPIHLDALLTSCKLEKKVVVTDSLFSMDGDIAPMVELVKLRKKHGFLLVVDDAHGSFVFGKNGGGVPEEFNCEDEVDIVVGTLSKGAASIGGFIACSKIWKQFIQSRGRAFIFSAAHPVPLAAATYASLVVARNEPWRRLEVRKRMREFEALTGIPVTSQILVVIIGSKEKTWNLNRELLTSGFYVVAIGPPATKIWRLRVTLTASHTTEDIQKLVKIISNHVKFEDMENYNPNLHVKAKL</sequence>
<keyword evidence="6" id="KW-0032">Aminotransferase</keyword>
<dbReference type="SUPFAM" id="SSF53383">
    <property type="entry name" value="PLP-dependent transferases"/>
    <property type="match status" value="2"/>
</dbReference>
<comment type="cofactor">
    <cofactor evidence="1">
        <name>pyridoxal 5'-phosphate</name>
        <dbReference type="ChEBI" id="CHEBI:597326"/>
    </cofactor>
</comment>
<proteinExistence type="inferred from homology"/>
<dbReference type="InterPro" id="IPR050087">
    <property type="entry name" value="AON_synthase_class-II"/>
</dbReference>
<evidence type="ECO:0000256" key="4">
    <source>
        <dbReference type="ARBA" id="ARBA00022898"/>
    </source>
</evidence>
<evidence type="ECO:0000313" key="6">
    <source>
        <dbReference type="EMBL" id="OMO94852.1"/>
    </source>
</evidence>
<accession>A0A1R3JJ25</accession>
<dbReference type="STRING" id="210143.A0A1R3JJ25"/>
<name>A0A1R3JJ25_COCAP</name>
<dbReference type="InterPro" id="IPR015421">
    <property type="entry name" value="PyrdxlP-dep_Trfase_major"/>
</dbReference>
<evidence type="ECO:0000259" key="5">
    <source>
        <dbReference type="Pfam" id="PF00155"/>
    </source>
</evidence>
<evidence type="ECO:0000256" key="3">
    <source>
        <dbReference type="ARBA" id="ARBA00022679"/>
    </source>
</evidence>
<dbReference type="GO" id="GO:0030170">
    <property type="term" value="F:pyridoxal phosphate binding"/>
    <property type="evidence" value="ECO:0007669"/>
    <property type="project" value="InterPro"/>
</dbReference>
<keyword evidence="7" id="KW-1185">Reference proteome</keyword>
<gene>
    <name evidence="6" type="ORF">CCACVL1_05751</name>
</gene>